<dbReference type="Pfam" id="PF26558">
    <property type="entry name" value="DHQS_2nd"/>
    <property type="match status" value="1"/>
</dbReference>
<dbReference type="GO" id="GO:0016491">
    <property type="term" value="F:oxidoreductase activity"/>
    <property type="evidence" value="ECO:0007669"/>
    <property type="project" value="InterPro"/>
</dbReference>
<evidence type="ECO:0000313" key="6">
    <source>
        <dbReference type="Proteomes" id="UP000198324"/>
    </source>
</evidence>
<dbReference type="InterPro" id="IPR030960">
    <property type="entry name" value="DHQS/DOIS_N"/>
</dbReference>
<dbReference type="GO" id="GO:0003856">
    <property type="term" value="F:3-dehydroquinate synthase activity"/>
    <property type="evidence" value="ECO:0007669"/>
    <property type="project" value="InterPro"/>
</dbReference>
<evidence type="ECO:0000259" key="3">
    <source>
        <dbReference type="Pfam" id="PF01959"/>
    </source>
</evidence>
<evidence type="ECO:0000256" key="1">
    <source>
        <dbReference type="ARBA" id="ARBA00022605"/>
    </source>
</evidence>
<dbReference type="NCBIfam" id="NF002628">
    <property type="entry name" value="PRK02290.1-6"/>
    <property type="match status" value="1"/>
</dbReference>
<dbReference type="GO" id="GO:0008652">
    <property type="term" value="P:amino acid biosynthetic process"/>
    <property type="evidence" value="ECO:0007669"/>
    <property type="project" value="UniProtKB-KW"/>
</dbReference>
<dbReference type="InterPro" id="IPR002812">
    <property type="entry name" value="DHQS"/>
</dbReference>
<name>A0A239B471_9BACT</name>
<dbReference type="GO" id="GO:0009073">
    <property type="term" value="P:aromatic amino acid family biosynthetic process"/>
    <property type="evidence" value="ECO:0007669"/>
    <property type="project" value="UniProtKB-KW"/>
</dbReference>
<evidence type="ECO:0000313" key="5">
    <source>
        <dbReference type="EMBL" id="SNS02776.1"/>
    </source>
</evidence>
<dbReference type="OrthoDB" id="2043123at2"/>
<reference evidence="5 6" key="1">
    <citation type="submission" date="2017-06" db="EMBL/GenBank/DDBJ databases">
        <authorList>
            <person name="Kim H.J."/>
            <person name="Triplett B.A."/>
        </authorList>
    </citation>
    <scope>NUCLEOTIDE SEQUENCE [LARGE SCALE GENOMIC DNA]</scope>
    <source>
        <strain evidence="5 6">DSM 13116</strain>
    </source>
</reference>
<dbReference type="AlphaFoldDB" id="A0A239B471"/>
<keyword evidence="6" id="KW-1185">Reference proteome</keyword>
<organism evidence="5 6">
    <name type="scientific">Humidesulfovibrio mexicanus</name>
    <dbReference type="NCBI Taxonomy" id="147047"/>
    <lineage>
        <taxon>Bacteria</taxon>
        <taxon>Pseudomonadati</taxon>
        <taxon>Thermodesulfobacteriota</taxon>
        <taxon>Desulfovibrionia</taxon>
        <taxon>Desulfovibrionales</taxon>
        <taxon>Desulfovibrionaceae</taxon>
        <taxon>Humidesulfovibrio</taxon>
    </lineage>
</organism>
<dbReference type="InterPro" id="IPR056179">
    <property type="entry name" value="DHQS_C"/>
</dbReference>
<protein>
    <submittedName>
        <fullName evidence="5">3-dehydroquinate synthase II</fullName>
    </submittedName>
</protein>
<proteinExistence type="predicted"/>
<dbReference type="PANTHER" id="PTHR33563:SF1">
    <property type="entry name" value="3-DEHYDROQUINATE SYNTHASE"/>
    <property type="match status" value="1"/>
</dbReference>
<dbReference type="RefSeq" id="WP_089274621.1">
    <property type="nucleotide sequence ID" value="NZ_FZOC01000004.1"/>
</dbReference>
<accession>A0A239B471</accession>
<keyword evidence="2" id="KW-0057">Aromatic amino acid biosynthesis</keyword>
<feature type="domain" description="3-dehydroquinate synthase N-terminal" evidence="3">
    <location>
        <begin position="12"/>
        <end position="138"/>
    </location>
</feature>
<dbReference type="EMBL" id="FZOC01000004">
    <property type="protein sequence ID" value="SNS02776.1"/>
    <property type="molecule type" value="Genomic_DNA"/>
</dbReference>
<dbReference type="PANTHER" id="PTHR33563">
    <property type="match status" value="1"/>
</dbReference>
<evidence type="ECO:0000256" key="2">
    <source>
        <dbReference type="ARBA" id="ARBA00023141"/>
    </source>
</evidence>
<dbReference type="Proteomes" id="UP000198324">
    <property type="component" value="Unassembled WGS sequence"/>
</dbReference>
<gene>
    <name evidence="5" type="ORF">SAMN04488503_2426</name>
</gene>
<dbReference type="Pfam" id="PF01959">
    <property type="entry name" value="DHQS"/>
    <property type="match status" value="1"/>
</dbReference>
<sequence length="332" mass="34587">MKTIIFKAIPFQKKLVTLALESGVDAVLTESAKADAVRALGRVTVLTPDELPTFALGSKADEETAAAALAAAQKNGGMVSLAKGWEIIPVENILAQASGLALECESLDRAILAAGILERGADAVVVLPEAAGELKAIVAELKLSQGTLALQRAVVTDIAPAGLGHRVCVDTISMLRRGQGMLVGNSSAFTFLVHAETESNPYVAARPFRVNAGAVHAYAVLPGDKTCYLEELSAGREVLIVGADGKTSLATVGRVKVEVRPMLRITAKVSTPDGGEATGQVFLQNAETIRVTGADGAPISVVSLKPGDEILCRTDVAGRHFGMRITEDIKEG</sequence>
<feature type="domain" description="3-dehydroquinate synthase C-terminal" evidence="4">
    <location>
        <begin position="153"/>
        <end position="331"/>
    </location>
</feature>
<evidence type="ECO:0000259" key="4">
    <source>
        <dbReference type="Pfam" id="PF26558"/>
    </source>
</evidence>
<keyword evidence="1" id="KW-0028">Amino-acid biosynthesis</keyword>